<protein>
    <submittedName>
        <fullName evidence="1">Uncharacterized protein</fullName>
    </submittedName>
</protein>
<proteinExistence type="predicted"/>
<organism evidence="2">
    <name type="scientific">Camponotus floridanus</name>
    <name type="common">Florida carpenter ant</name>
    <dbReference type="NCBI Taxonomy" id="104421"/>
    <lineage>
        <taxon>Eukaryota</taxon>
        <taxon>Metazoa</taxon>
        <taxon>Ecdysozoa</taxon>
        <taxon>Arthropoda</taxon>
        <taxon>Hexapoda</taxon>
        <taxon>Insecta</taxon>
        <taxon>Pterygota</taxon>
        <taxon>Neoptera</taxon>
        <taxon>Endopterygota</taxon>
        <taxon>Hymenoptera</taxon>
        <taxon>Apocrita</taxon>
        <taxon>Aculeata</taxon>
        <taxon>Formicoidea</taxon>
        <taxon>Formicidae</taxon>
        <taxon>Formicinae</taxon>
        <taxon>Camponotus</taxon>
    </lineage>
</organism>
<evidence type="ECO:0000313" key="2">
    <source>
        <dbReference type="Proteomes" id="UP000000311"/>
    </source>
</evidence>
<dbReference type="InParanoid" id="E2AB84"/>
<keyword evidence="2" id="KW-1185">Reference proteome</keyword>
<sequence length="235" mass="27833">MPFHVDEYINSDKNVRIGEDIYRKLLETPPWVEPCGSVVDSEDVLDKDLTEAPQRYDELMENIRLLSESAAVRTKEFMKIFIGDALNNYAKIGDTQHYPWLPKWNLEDFKKLDYKTALTTMYENVQMYMMCLEQSIWDQQILGLDHVKEFVHIEVLFQSILCQIQETMVQYGIPLQNIERSRMPLIYRGEDMRSNATFRTLRDYIWLLNCMNGIDNIAQISLHLKQNMDKMEMKT</sequence>
<evidence type="ECO:0000313" key="1">
    <source>
        <dbReference type="EMBL" id="EFN69360.1"/>
    </source>
</evidence>
<dbReference type="AlphaFoldDB" id="E2AB84"/>
<accession>E2AB84</accession>
<dbReference type="OrthoDB" id="6049566at2759"/>
<name>E2AB84_CAMFO</name>
<reference evidence="1 2" key="1">
    <citation type="journal article" date="2010" name="Science">
        <title>Genomic comparison of the ants Camponotus floridanus and Harpegnathos saltator.</title>
        <authorList>
            <person name="Bonasio R."/>
            <person name="Zhang G."/>
            <person name="Ye C."/>
            <person name="Mutti N.S."/>
            <person name="Fang X."/>
            <person name="Qin N."/>
            <person name="Donahue G."/>
            <person name="Yang P."/>
            <person name="Li Q."/>
            <person name="Li C."/>
            <person name="Zhang P."/>
            <person name="Huang Z."/>
            <person name="Berger S.L."/>
            <person name="Reinberg D."/>
            <person name="Wang J."/>
            <person name="Liebig J."/>
        </authorList>
    </citation>
    <scope>NUCLEOTIDE SEQUENCE [LARGE SCALE GENOMIC DNA]</scope>
    <source>
        <strain evidence="2">C129</strain>
    </source>
</reference>
<gene>
    <name evidence="1" type="ORF">EAG_01100</name>
</gene>
<dbReference type="EMBL" id="GL438234">
    <property type="protein sequence ID" value="EFN69360.1"/>
    <property type="molecule type" value="Genomic_DNA"/>
</dbReference>
<dbReference type="Proteomes" id="UP000000311">
    <property type="component" value="Unassembled WGS sequence"/>
</dbReference>